<evidence type="ECO:0000256" key="4">
    <source>
        <dbReference type="ARBA" id="ARBA00022676"/>
    </source>
</evidence>
<evidence type="ECO:0000313" key="13">
    <source>
        <dbReference type="EnsemblMetazoa" id="MDOA012225-PA"/>
    </source>
</evidence>
<keyword evidence="6 12" id="KW-0812">Transmembrane</keyword>
<dbReference type="PANTHER" id="PTHR12646:SF0">
    <property type="entry name" value="DOL-P-MAN:MAN(5)GLCNAC(2)-PP-DOL ALPHA-1,3-MANNOSYLTRANSFERASE"/>
    <property type="match status" value="1"/>
</dbReference>
<evidence type="ECO:0000256" key="1">
    <source>
        <dbReference type="ARBA" id="ARBA00004477"/>
    </source>
</evidence>
<reference evidence="13" key="1">
    <citation type="submission" date="2020-05" db="UniProtKB">
        <authorList>
            <consortium name="EnsemblMetazoa"/>
        </authorList>
    </citation>
    <scope>IDENTIFICATION</scope>
    <source>
        <strain evidence="13">Aabys</strain>
    </source>
</reference>
<proteinExistence type="predicted"/>
<dbReference type="eggNOG" id="KOG2762">
    <property type="taxonomic scope" value="Eukaryota"/>
</dbReference>
<dbReference type="OrthoDB" id="20028at2759"/>
<dbReference type="Proteomes" id="UP001652621">
    <property type="component" value="Unplaced"/>
</dbReference>
<protein>
    <recommendedName>
        <fullName evidence="3">dolichyl-P-Man:Man5GlcNAc2-PP-dolichol alpha-1,3-mannosyltransferase</fullName>
        <ecNumber evidence="3">2.4.1.258</ecNumber>
    </recommendedName>
</protein>
<feature type="transmembrane region" description="Helical" evidence="12">
    <location>
        <begin position="288"/>
        <end position="309"/>
    </location>
</feature>
<feature type="transmembrane region" description="Helical" evidence="12">
    <location>
        <begin position="231"/>
        <end position="251"/>
    </location>
</feature>
<feature type="transmembrane region" description="Helical" evidence="12">
    <location>
        <begin position="34"/>
        <end position="56"/>
    </location>
</feature>
<evidence type="ECO:0000256" key="10">
    <source>
        <dbReference type="ARBA" id="ARBA00049506"/>
    </source>
</evidence>
<evidence type="ECO:0000256" key="11">
    <source>
        <dbReference type="SAM" id="MobiDB-lite"/>
    </source>
</evidence>
<dbReference type="GO" id="GO:0052925">
    <property type="term" value="F:dol-P-Man:Man(5)GlcNAc(2)-PP-Dol alpha-1,3-mannosyltransferase activity"/>
    <property type="evidence" value="ECO:0007669"/>
    <property type="project" value="UniProtKB-EC"/>
</dbReference>
<feature type="transmembrane region" description="Helical" evidence="12">
    <location>
        <begin position="126"/>
        <end position="143"/>
    </location>
</feature>
<evidence type="ECO:0000256" key="8">
    <source>
        <dbReference type="ARBA" id="ARBA00022989"/>
    </source>
</evidence>
<dbReference type="InterPro" id="IPR007873">
    <property type="entry name" value="Glycosyltransferase_ALG3"/>
</dbReference>
<evidence type="ECO:0000256" key="9">
    <source>
        <dbReference type="ARBA" id="ARBA00023136"/>
    </source>
</evidence>
<feature type="transmembrane region" description="Helical" evidence="12">
    <location>
        <begin position="98"/>
        <end position="114"/>
    </location>
</feature>
<comment type="subcellular location">
    <subcellularLocation>
        <location evidence="1">Endoplasmic reticulum membrane</location>
        <topology evidence="1">Multi-pass membrane protein</topology>
    </subcellularLocation>
</comment>
<dbReference type="AlphaFoldDB" id="A0A1I8N720"/>
<dbReference type="KEGG" id="mde:101887633"/>
<dbReference type="PANTHER" id="PTHR12646">
    <property type="entry name" value="NOT56 - RELATED"/>
    <property type="match status" value="1"/>
</dbReference>
<evidence type="ECO:0000256" key="7">
    <source>
        <dbReference type="ARBA" id="ARBA00022824"/>
    </source>
</evidence>
<dbReference type="EnsemblMetazoa" id="MDOA012225-RA">
    <property type="protein sequence ID" value="MDOA012225-PA"/>
    <property type="gene ID" value="MDOA012225"/>
</dbReference>
<keyword evidence="5" id="KW-0808">Transferase</keyword>
<feature type="region of interest" description="Disordered" evidence="11">
    <location>
        <begin position="506"/>
        <end position="537"/>
    </location>
</feature>
<keyword evidence="14" id="KW-1185">Reference proteome</keyword>
<comment type="pathway">
    <text evidence="2">Protein modification; protein glycosylation.</text>
</comment>
<dbReference type="GO" id="GO:0005789">
    <property type="term" value="C:endoplasmic reticulum membrane"/>
    <property type="evidence" value="ECO:0007669"/>
    <property type="project" value="UniProtKB-SubCell"/>
</dbReference>
<accession>A0A1I8N720</accession>
<keyword evidence="8 12" id="KW-1133">Transmembrane helix</keyword>
<evidence type="ECO:0000256" key="2">
    <source>
        <dbReference type="ARBA" id="ARBA00004922"/>
    </source>
</evidence>
<feature type="transmembrane region" description="Helical" evidence="12">
    <location>
        <begin position="196"/>
        <end position="224"/>
    </location>
</feature>
<dbReference type="STRING" id="7370.A0A1I8N720"/>
<name>A0A1I8N720_MUSDO</name>
<keyword evidence="9 12" id="KW-0472">Membrane</keyword>
<keyword evidence="4" id="KW-0328">Glycosyltransferase</keyword>
<dbReference type="VEuPathDB" id="VectorBase:MDOMA2_010350"/>
<reference evidence="15" key="2">
    <citation type="submission" date="2025-04" db="UniProtKB">
        <authorList>
            <consortium name="RefSeq"/>
        </authorList>
    </citation>
    <scope>IDENTIFICATION</scope>
    <source>
        <strain evidence="15">Aabys</strain>
    </source>
</reference>
<evidence type="ECO:0000256" key="6">
    <source>
        <dbReference type="ARBA" id="ARBA00022692"/>
    </source>
</evidence>
<evidence type="ECO:0000313" key="14">
    <source>
        <dbReference type="Proteomes" id="UP001652621"/>
    </source>
</evidence>
<evidence type="ECO:0000256" key="5">
    <source>
        <dbReference type="ARBA" id="ARBA00022679"/>
    </source>
</evidence>
<keyword evidence="7" id="KW-0256">Endoplasmic reticulum</keyword>
<dbReference type="RefSeq" id="XP_005183773.1">
    <property type="nucleotide sequence ID" value="XM_005183716.3"/>
</dbReference>
<gene>
    <name evidence="13" type="primary">101887633</name>
    <name evidence="15" type="synonym">LOC101887633</name>
</gene>
<dbReference type="Pfam" id="PF05208">
    <property type="entry name" value="ALG3"/>
    <property type="match status" value="1"/>
</dbReference>
<feature type="transmembrane region" description="Helical" evidence="12">
    <location>
        <begin position="411"/>
        <end position="430"/>
    </location>
</feature>
<evidence type="ECO:0000256" key="12">
    <source>
        <dbReference type="SAM" id="Phobius"/>
    </source>
</evidence>
<comment type="catalytic activity">
    <reaction evidence="10">
        <text>an alpha-D-Man-(1-&gt;2)-alpha-D-Man-(1-&gt;2)-alpha-D-Man-(1-&gt;3)-[alpha-D-Man-(1-&gt;6)]-beta-D-Man-(1-&gt;4)-beta-D-GlcNAc-(1-&gt;4)-alpha-D-GlcNAc-diphospho-di-trans,poly-cis-dolichol + a di-trans,poly-cis-dolichyl beta-D-mannosyl phosphate = an alpha-D-Man-(1-&gt;2)-alpha-D-Man-(1-&gt;2)-alpha-D-Man-(1-&gt;3)-[alpha-D-Man-(1-&gt;3)-alpha-D-Man-(1-&gt;6)]-beta-D-Man-(1-&gt;4)-beta-D-GlcNAc-(1-&gt;4)-alpha-D-GlcNAc-diphospho-di-trans,poly-cis-dolichol + a di-trans,poly-cis-dolichyl phosphate + H(+)</text>
        <dbReference type="Rhea" id="RHEA:29527"/>
        <dbReference type="Rhea" id="RHEA-COMP:19498"/>
        <dbReference type="Rhea" id="RHEA-COMP:19501"/>
        <dbReference type="Rhea" id="RHEA-COMP:19516"/>
        <dbReference type="Rhea" id="RHEA-COMP:19517"/>
        <dbReference type="ChEBI" id="CHEBI:15378"/>
        <dbReference type="ChEBI" id="CHEBI:57683"/>
        <dbReference type="ChEBI" id="CHEBI:58211"/>
        <dbReference type="ChEBI" id="CHEBI:132515"/>
        <dbReference type="ChEBI" id="CHEBI:132516"/>
        <dbReference type="EC" id="2.4.1.258"/>
    </reaction>
    <physiologicalReaction direction="left-to-right" evidence="10">
        <dbReference type="Rhea" id="RHEA:29528"/>
    </physiologicalReaction>
</comment>
<organism evidence="13">
    <name type="scientific">Musca domestica</name>
    <name type="common">House fly</name>
    <dbReference type="NCBI Taxonomy" id="7370"/>
    <lineage>
        <taxon>Eukaryota</taxon>
        <taxon>Metazoa</taxon>
        <taxon>Ecdysozoa</taxon>
        <taxon>Arthropoda</taxon>
        <taxon>Hexapoda</taxon>
        <taxon>Insecta</taxon>
        <taxon>Pterygota</taxon>
        <taxon>Neoptera</taxon>
        <taxon>Endopterygota</taxon>
        <taxon>Diptera</taxon>
        <taxon>Brachycera</taxon>
        <taxon>Muscomorpha</taxon>
        <taxon>Muscoidea</taxon>
        <taxon>Muscidae</taxon>
        <taxon>Musca</taxon>
    </lineage>
</organism>
<dbReference type="EC" id="2.4.1.258" evidence="3"/>
<evidence type="ECO:0000313" key="15">
    <source>
        <dbReference type="RefSeq" id="XP_005183773.1"/>
    </source>
</evidence>
<evidence type="ECO:0000256" key="3">
    <source>
        <dbReference type="ARBA" id="ARBA00011964"/>
    </source>
</evidence>
<sequence>MPPTSTKLPVRSNKRQNFFQRFYKKYVNFEYAKFLIFDPAALPIVTVFILLAELVLNVLVVNRVPYTEIDWKAYMQECEGFLNGTTDYSQLRGDTGPLVYPAAFVYIYSALYFITSHGENIRLAQYIFCIIYLLQMWLVLRLYGKSRKVPPYVLVISAFTSYRIHSIYVLRLFNDPVAILFLYAALNLFLDRRWTWGSICFSIGVGCKMNILLFAPALLAFYIINLGVVKTIIQLAVCGVLQLIIGLPFLLTYPWSYVKGSFDLGRVFEHKWTVNYRFLPREFFENKFFHLSLLGMHLLLIFVFANPTIKYFKNYVRLRALQDMLQPQLTEQNRKLKENKMAKAKKTAAETKPIMDDEEQLTPDQEAFLHSFEKSLQKASGLKAPIKKPKEPSPSNVEDKVSIHFDQCTQLALLPFFLCNFIGVLCARSLHYQFYVWYFHSLPYLAWSAEFSLGTRYLLLGLIEYCWNTYPSTNFSSYVLHVCHLILLFGVARAMFKTINQSETVRKQQQEQKKQQEKTTNGSISSAKGSGPKSKKA</sequence>
<dbReference type="VEuPathDB" id="VectorBase:MDOA012225"/>
<feature type="compositionally biased region" description="Basic and acidic residues" evidence="11">
    <location>
        <begin position="506"/>
        <end position="517"/>
    </location>
</feature>
<feature type="transmembrane region" description="Helical" evidence="12">
    <location>
        <begin position="172"/>
        <end position="190"/>
    </location>
</feature>
<feature type="transmembrane region" description="Helical" evidence="12">
    <location>
        <begin position="478"/>
        <end position="496"/>
    </location>
</feature>
<feature type="compositionally biased region" description="Low complexity" evidence="11">
    <location>
        <begin position="522"/>
        <end position="537"/>
    </location>
</feature>